<accession>A0A6C0LFU5</accession>
<dbReference type="PANTHER" id="PTHR42738">
    <property type="entry name" value="HYDROXYMETHYLGLUTARYL-COA LYASE"/>
    <property type="match status" value="1"/>
</dbReference>
<dbReference type="PANTHER" id="PTHR42738:SF7">
    <property type="entry name" value="HYDROXYMETHYLGLUTARYL-COA LYASE"/>
    <property type="match status" value="1"/>
</dbReference>
<organism evidence="6">
    <name type="scientific">viral metagenome</name>
    <dbReference type="NCBI Taxonomy" id="1070528"/>
    <lineage>
        <taxon>unclassified sequences</taxon>
        <taxon>metagenomes</taxon>
        <taxon>organismal metagenomes</taxon>
    </lineage>
</organism>
<keyword evidence="3" id="KW-0479">Metal-binding</keyword>
<dbReference type="InterPro" id="IPR002034">
    <property type="entry name" value="AIPM/Hcit_synth_CS"/>
</dbReference>
<evidence type="ECO:0000259" key="5">
    <source>
        <dbReference type="Pfam" id="PF00682"/>
    </source>
</evidence>
<dbReference type="PROSITE" id="PS00815">
    <property type="entry name" value="AIPM_HOMOCIT_SYNTH_1"/>
    <property type="match status" value="1"/>
</dbReference>
<evidence type="ECO:0000256" key="3">
    <source>
        <dbReference type="ARBA" id="ARBA00022723"/>
    </source>
</evidence>
<dbReference type="Gene3D" id="3.20.20.70">
    <property type="entry name" value="Aldolase class I"/>
    <property type="match status" value="1"/>
</dbReference>
<protein>
    <recommendedName>
        <fullName evidence="5">Pyruvate carboxyltransferase domain-containing protein</fullName>
    </recommendedName>
</protein>
<dbReference type="GO" id="GO:0046872">
    <property type="term" value="F:metal ion binding"/>
    <property type="evidence" value="ECO:0007669"/>
    <property type="project" value="UniProtKB-KW"/>
</dbReference>
<evidence type="ECO:0000256" key="2">
    <source>
        <dbReference type="ARBA" id="ARBA00022679"/>
    </source>
</evidence>
<dbReference type="InterPro" id="IPR043594">
    <property type="entry name" value="HMGL"/>
</dbReference>
<keyword evidence="4" id="KW-0456">Lyase</keyword>
<sequence>MNGMNIMKNISKKNTRILSYVTSPTIKYSPSIHHFDVTLRDGLQSLNRCYTFHEKRTILNEIVKEKSPKSIEVGSIVSPKILPQMNDSIQLYNYATKHFTSPTFYMLVPNKRSMNVAIDNNIRNISLITSVSDKFQLKNTNISLEENKKQLSDMISLNHFDKIKLYISCINECPIDGLICPDKIIKDIIFYSQFDNINELCISDTCGTLQFDTFKYIIDNVIKHVDYNRISIHLHESDSNKYNIHNIINYAYIECGIYRYDVSYFKDMGGCSVTINNHKLNGNLTYETLTQSIIL</sequence>
<dbReference type="InterPro" id="IPR000891">
    <property type="entry name" value="PYR_CT"/>
</dbReference>
<proteinExistence type="inferred from homology"/>
<evidence type="ECO:0000313" key="6">
    <source>
        <dbReference type="EMBL" id="QHU29866.1"/>
    </source>
</evidence>
<dbReference type="AlphaFoldDB" id="A0A6C0LFU5"/>
<dbReference type="GO" id="GO:0006552">
    <property type="term" value="P:L-leucine catabolic process"/>
    <property type="evidence" value="ECO:0007669"/>
    <property type="project" value="TreeGrafter"/>
</dbReference>
<dbReference type="GO" id="GO:0046951">
    <property type="term" value="P:ketone body biosynthetic process"/>
    <property type="evidence" value="ECO:0007669"/>
    <property type="project" value="TreeGrafter"/>
</dbReference>
<feature type="domain" description="Pyruvate carboxyltransferase" evidence="5">
    <location>
        <begin position="33"/>
        <end position="236"/>
    </location>
</feature>
<dbReference type="EMBL" id="MN740497">
    <property type="protein sequence ID" value="QHU29866.1"/>
    <property type="molecule type" value="Genomic_DNA"/>
</dbReference>
<evidence type="ECO:0000256" key="4">
    <source>
        <dbReference type="ARBA" id="ARBA00023239"/>
    </source>
</evidence>
<dbReference type="GO" id="GO:0046912">
    <property type="term" value="F:acyltransferase activity, acyl groups converted into alkyl on transfer"/>
    <property type="evidence" value="ECO:0007669"/>
    <property type="project" value="InterPro"/>
</dbReference>
<evidence type="ECO:0000256" key="1">
    <source>
        <dbReference type="ARBA" id="ARBA00009405"/>
    </source>
</evidence>
<reference evidence="6" key="1">
    <citation type="journal article" date="2020" name="Nature">
        <title>Giant virus diversity and host interactions through global metagenomics.</title>
        <authorList>
            <person name="Schulz F."/>
            <person name="Roux S."/>
            <person name="Paez-Espino D."/>
            <person name="Jungbluth S."/>
            <person name="Walsh D.A."/>
            <person name="Denef V.J."/>
            <person name="McMahon K.D."/>
            <person name="Konstantinidis K.T."/>
            <person name="Eloe-Fadrosh E.A."/>
            <person name="Kyrpides N.C."/>
            <person name="Woyke T."/>
        </authorList>
    </citation>
    <scope>NUCLEOTIDE SEQUENCE</scope>
    <source>
        <strain evidence="6">GVMAG-M-3300027810-10</strain>
    </source>
</reference>
<dbReference type="InterPro" id="IPR013785">
    <property type="entry name" value="Aldolase_TIM"/>
</dbReference>
<keyword evidence="2" id="KW-0808">Transferase</keyword>
<name>A0A6C0LFU5_9ZZZZ</name>
<comment type="similarity">
    <text evidence="1">Belongs to the HMG-CoA lyase family.</text>
</comment>
<dbReference type="Pfam" id="PF00682">
    <property type="entry name" value="HMGL-like"/>
    <property type="match status" value="1"/>
</dbReference>
<dbReference type="SUPFAM" id="SSF51569">
    <property type="entry name" value="Aldolase"/>
    <property type="match status" value="1"/>
</dbReference>
<dbReference type="GO" id="GO:0004419">
    <property type="term" value="F:hydroxymethylglutaryl-CoA lyase activity"/>
    <property type="evidence" value="ECO:0007669"/>
    <property type="project" value="TreeGrafter"/>
</dbReference>